<gene>
    <name evidence="2" type="ORF">IAC72_00655</name>
</gene>
<dbReference type="PANTHER" id="PTHR35867:SF1">
    <property type="entry name" value="PROTEIN RSEC"/>
    <property type="match status" value="1"/>
</dbReference>
<protein>
    <submittedName>
        <fullName evidence="2">SoxR reducing system RseC family protein</fullName>
    </submittedName>
</protein>
<dbReference type="AlphaFoldDB" id="A0A9D1MWM6"/>
<dbReference type="PANTHER" id="PTHR35867">
    <property type="entry name" value="PROTEIN RSEC"/>
    <property type="match status" value="1"/>
</dbReference>
<feature type="transmembrane region" description="Helical" evidence="1">
    <location>
        <begin position="95"/>
        <end position="115"/>
    </location>
</feature>
<evidence type="ECO:0000313" key="3">
    <source>
        <dbReference type="Proteomes" id="UP000886852"/>
    </source>
</evidence>
<proteinExistence type="predicted"/>
<name>A0A9D1MWM6_9BACT</name>
<keyword evidence="1" id="KW-0812">Transmembrane</keyword>
<dbReference type="EMBL" id="DVOC01000014">
    <property type="protein sequence ID" value="HIU90511.1"/>
    <property type="molecule type" value="Genomic_DNA"/>
</dbReference>
<reference evidence="2" key="1">
    <citation type="submission" date="2020-10" db="EMBL/GenBank/DDBJ databases">
        <authorList>
            <person name="Gilroy R."/>
        </authorList>
    </citation>
    <scope>NUCLEOTIDE SEQUENCE</scope>
    <source>
        <strain evidence="2">ChiHjej12B11-7776</strain>
    </source>
</reference>
<keyword evidence="1" id="KW-0472">Membrane</keyword>
<reference evidence="2" key="2">
    <citation type="journal article" date="2021" name="PeerJ">
        <title>Extensive microbial diversity within the chicken gut microbiome revealed by metagenomics and culture.</title>
        <authorList>
            <person name="Gilroy R."/>
            <person name="Ravi A."/>
            <person name="Getino M."/>
            <person name="Pursley I."/>
            <person name="Horton D.L."/>
            <person name="Alikhan N.F."/>
            <person name="Baker D."/>
            <person name="Gharbi K."/>
            <person name="Hall N."/>
            <person name="Watson M."/>
            <person name="Adriaenssens E.M."/>
            <person name="Foster-Nyarko E."/>
            <person name="Jarju S."/>
            <person name="Secka A."/>
            <person name="Antonio M."/>
            <person name="Oren A."/>
            <person name="Chaudhuri R.R."/>
            <person name="La Ragione R."/>
            <person name="Hildebrand F."/>
            <person name="Pallen M.J."/>
        </authorList>
    </citation>
    <scope>NUCLEOTIDE SEQUENCE</scope>
    <source>
        <strain evidence="2">ChiHjej12B11-7776</strain>
    </source>
</reference>
<dbReference type="InterPro" id="IPR026268">
    <property type="entry name" value="RseC"/>
</dbReference>
<feature type="transmembrane region" description="Helical" evidence="1">
    <location>
        <begin position="68"/>
        <end position="89"/>
    </location>
</feature>
<comment type="caution">
    <text evidence="2">The sequence shown here is derived from an EMBL/GenBank/DDBJ whole genome shotgun (WGS) entry which is preliminary data.</text>
</comment>
<dbReference type="Pfam" id="PF04246">
    <property type="entry name" value="RseC_MucC"/>
    <property type="match status" value="1"/>
</dbReference>
<accession>A0A9D1MWM6</accession>
<organism evidence="2 3">
    <name type="scientific">Candidatus Fimimonas merdipullorum</name>
    <dbReference type="NCBI Taxonomy" id="2840822"/>
    <lineage>
        <taxon>Bacteria</taxon>
        <taxon>Pseudomonadati</taxon>
        <taxon>Myxococcota</taxon>
        <taxon>Myxococcia</taxon>
        <taxon>Myxococcales</taxon>
        <taxon>Cystobacterineae</taxon>
        <taxon>Myxococcaceae</taxon>
        <taxon>Myxococcaceae incertae sedis</taxon>
        <taxon>Candidatus Fimimonas</taxon>
    </lineage>
</organism>
<sequence>MTETGTVIKCKNDYAMVRIGRNSACASCGKCGMTENQKHVDFYVKNTLDAQVGDRVELDIPEANSAHLALVAYFLPLVPALVLMFLSFRLNWPEWSALLMFVAGLALGFFVVVLLDRARKHKWAQTPTMTAVLPKAPPAPQNSVTKND</sequence>
<evidence type="ECO:0000313" key="2">
    <source>
        <dbReference type="EMBL" id="HIU90511.1"/>
    </source>
</evidence>
<evidence type="ECO:0000256" key="1">
    <source>
        <dbReference type="SAM" id="Phobius"/>
    </source>
</evidence>
<dbReference type="PIRSF" id="PIRSF004923">
    <property type="entry name" value="RseC"/>
    <property type="match status" value="1"/>
</dbReference>
<dbReference type="InterPro" id="IPR007359">
    <property type="entry name" value="SigmaE_reg_RseC_MucC"/>
</dbReference>
<keyword evidence="1" id="KW-1133">Transmembrane helix</keyword>
<dbReference type="Proteomes" id="UP000886852">
    <property type="component" value="Unassembled WGS sequence"/>
</dbReference>